<evidence type="ECO:0000313" key="2">
    <source>
        <dbReference type="EMBL" id="CAH2208530.1"/>
    </source>
</evidence>
<evidence type="ECO:0000256" key="1">
    <source>
        <dbReference type="SAM" id="SignalP"/>
    </source>
</evidence>
<reference evidence="2" key="1">
    <citation type="submission" date="2022-03" db="EMBL/GenBank/DDBJ databases">
        <authorList>
            <person name="Lindestad O."/>
        </authorList>
    </citation>
    <scope>NUCLEOTIDE SEQUENCE</scope>
</reference>
<dbReference type="OrthoDB" id="5874059at2759"/>
<name>A0A8S4QFP8_9NEOP</name>
<protein>
    <submittedName>
        <fullName evidence="2">Jg26364 protein</fullName>
    </submittedName>
</protein>
<comment type="caution">
    <text evidence="2">The sequence shown here is derived from an EMBL/GenBank/DDBJ whole genome shotgun (WGS) entry which is preliminary data.</text>
</comment>
<sequence>MRMNCLLLSGSITLLKVVEIEAAVRIKGLRSEQRRCRYPDEWLGDSIQ</sequence>
<dbReference type="EMBL" id="CAKXAJ010003847">
    <property type="protein sequence ID" value="CAH2208530.1"/>
    <property type="molecule type" value="Genomic_DNA"/>
</dbReference>
<dbReference type="Proteomes" id="UP000838756">
    <property type="component" value="Unassembled WGS sequence"/>
</dbReference>
<dbReference type="AlphaFoldDB" id="A0A8S4QFP8"/>
<feature type="non-terminal residue" evidence="2">
    <location>
        <position position="48"/>
    </location>
</feature>
<proteinExistence type="predicted"/>
<keyword evidence="3" id="KW-1185">Reference proteome</keyword>
<feature type="signal peptide" evidence="1">
    <location>
        <begin position="1"/>
        <end position="22"/>
    </location>
</feature>
<accession>A0A8S4QFP8</accession>
<organism evidence="2 3">
    <name type="scientific">Pararge aegeria aegeria</name>
    <dbReference type="NCBI Taxonomy" id="348720"/>
    <lineage>
        <taxon>Eukaryota</taxon>
        <taxon>Metazoa</taxon>
        <taxon>Ecdysozoa</taxon>
        <taxon>Arthropoda</taxon>
        <taxon>Hexapoda</taxon>
        <taxon>Insecta</taxon>
        <taxon>Pterygota</taxon>
        <taxon>Neoptera</taxon>
        <taxon>Endopterygota</taxon>
        <taxon>Lepidoptera</taxon>
        <taxon>Glossata</taxon>
        <taxon>Ditrysia</taxon>
        <taxon>Papilionoidea</taxon>
        <taxon>Nymphalidae</taxon>
        <taxon>Satyrinae</taxon>
        <taxon>Satyrini</taxon>
        <taxon>Parargina</taxon>
        <taxon>Pararge</taxon>
    </lineage>
</organism>
<gene>
    <name evidence="2" type="primary">jg26364</name>
    <name evidence="2" type="ORF">PAEG_LOCUS1138</name>
</gene>
<keyword evidence="1" id="KW-0732">Signal</keyword>
<feature type="chain" id="PRO_5035945621" evidence="1">
    <location>
        <begin position="23"/>
        <end position="48"/>
    </location>
</feature>
<evidence type="ECO:0000313" key="3">
    <source>
        <dbReference type="Proteomes" id="UP000838756"/>
    </source>
</evidence>